<sequence>MENHTHMVTDLAFSQESGSSATAEALSQQDADPAVLANPQETVPEVLVPDIAGNTTAETAFLKDSQAPTLVNDVTLDEDGDFFGAIRRHKIQRVVPLQGAVKPALSIPARTPAADTSPNPAGNKPPAELPLPNNPVNNGINPATISQGPFGIKRSNFLLKYNYSGKRRDNPKAVEPNTIGTLQKKSDKPTAKDSRKVPSSGVIDLTGIPENPDSPDNRLAPSSQKAKRRHLDDHGREKRHKSQRSSLERQKARRLLKDWGTSVSRSSASRRSKGSSQHRHRHRQNEGAKPQGQGQGQQASSQQPLPTPRPQPSQQPSKPLPEPPQAAGQLSRQGPAGQTPSPFLQPDRVPGQHNGINTTSQEKELINATKNRQAQAAPRAAPAPPPAPPPAAAPPTRRPPRPAAPANGTNLPATSQEDDVQLFRTYASKVPQKRSAQLVSGLPNSGNRNLERNAHRGASQRSEPLAPPQPTNRPSQLRPAPVANRQTDQPYIPPGPAGGRNRQISNLGQSRNIFQPKPTPRQSQYNHLLDQVMAPPGPPPFSQPSLNHPQPRAPAYLPPHRIQRQRSFDDDYPQPAIPPRESVSALEALGPDRTVIQYVVYRTPRFTVPSINTDEDEDEDQEQLIEKIKQAKAIRCSEHLSLQTANSQAAAYQDRPRKGVVGKSWAMVTADSSPSLTTTTTTSTTSPPNPNLPQPPREQPQPTPQDPPLLYTGRVTYLANAMQLFWVATETRDLGGAVMAGVAARDMGRAGGYSNLRVDRAGVQVYTRRSAGEETGDEDGGEAGDGEEAGNGEDSPRGNENEKGVESDEPGAAGTGGSNGGHDNTTESATILPSPSTGPEPNAQNPAVGTTQKGHQQRNQAEAESDSDTSDDSDDEAENNATTNLPPPPPPNPPTPPHPLANLHTTTTLHTTHTTLPSANRAALTTFLRLARPTNRAIEDHHHYRYEVEPDMTARFAEAGLGDEGCTAAAELEWDPPCWWWRW</sequence>
<reference evidence="1 2" key="1">
    <citation type="journal article" date="2021" name="Nat. Commun.">
        <title>Genetic determinants of endophytism in the Arabidopsis root mycobiome.</title>
        <authorList>
            <person name="Mesny F."/>
            <person name="Miyauchi S."/>
            <person name="Thiergart T."/>
            <person name="Pickel B."/>
            <person name="Atanasova L."/>
            <person name="Karlsson M."/>
            <person name="Huettel B."/>
            <person name="Barry K.W."/>
            <person name="Haridas S."/>
            <person name="Chen C."/>
            <person name="Bauer D."/>
            <person name="Andreopoulos W."/>
            <person name="Pangilinan J."/>
            <person name="LaButti K."/>
            <person name="Riley R."/>
            <person name="Lipzen A."/>
            <person name="Clum A."/>
            <person name="Drula E."/>
            <person name="Henrissat B."/>
            <person name="Kohler A."/>
            <person name="Grigoriev I.V."/>
            <person name="Martin F.M."/>
            <person name="Hacquard S."/>
        </authorList>
    </citation>
    <scope>NUCLEOTIDE SEQUENCE [LARGE SCALE GENOMIC DNA]</scope>
    <source>
        <strain evidence="1 2">MPI-SDFR-AT-0079</strain>
    </source>
</reference>
<name>A0ACB7PAT7_9PEZI</name>
<protein>
    <submittedName>
        <fullName evidence="1">Uncharacterized protein</fullName>
    </submittedName>
</protein>
<dbReference type="Proteomes" id="UP000724584">
    <property type="component" value="Unassembled WGS sequence"/>
</dbReference>
<accession>A0ACB7PAT7</accession>
<evidence type="ECO:0000313" key="2">
    <source>
        <dbReference type="Proteomes" id="UP000724584"/>
    </source>
</evidence>
<proteinExistence type="predicted"/>
<keyword evidence="2" id="KW-1185">Reference proteome</keyword>
<gene>
    <name evidence="1" type="ORF">F5144DRAFT_546427</name>
</gene>
<evidence type="ECO:0000313" key="1">
    <source>
        <dbReference type="EMBL" id="KAH6636301.1"/>
    </source>
</evidence>
<organism evidence="1 2">
    <name type="scientific">Chaetomium tenue</name>
    <dbReference type="NCBI Taxonomy" id="1854479"/>
    <lineage>
        <taxon>Eukaryota</taxon>
        <taxon>Fungi</taxon>
        <taxon>Dikarya</taxon>
        <taxon>Ascomycota</taxon>
        <taxon>Pezizomycotina</taxon>
        <taxon>Sordariomycetes</taxon>
        <taxon>Sordariomycetidae</taxon>
        <taxon>Sordariales</taxon>
        <taxon>Chaetomiaceae</taxon>
        <taxon>Chaetomium</taxon>
    </lineage>
</organism>
<dbReference type="EMBL" id="JAGIZQ010000003">
    <property type="protein sequence ID" value="KAH6636301.1"/>
    <property type="molecule type" value="Genomic_DNA"/>
</dbReference>
<comment type="caution">
    <text evidence="1">The sequence shown here is derived from an EMBL/GenBank/DDBJ whole genome shotgun (WGS) entry which is preliminary data.</text>
</comment>